<name>A0A9N9W220_9HYPO</name>
<organism evidence="1 2">
    <name type="scientific">Clonostachys rhizophaga</name>
    <dbReference type="NCBI Taxonomy" id="160324"/>
    <lineage>
        <taxon>Eukaryota</taxon>
        <taxon>Fungi</taxon>
        <taxon>Dikarya</taxon>
        <taxon>Ascomycota</taxon>
        <taxon>Pezizomycotina</taxon>
        <taxon>Sordariomycetes</taxon>
        <taxon>Hypocreomycetidae</taxon>
        <taxon>Hypocreales</taxon>
        <taxon>Bionectriaceae</taxon>
        <taxon>Clonostachys</taxon>
    </lineage>
</organism>
<protein>
    <submittedName>
        <fullName evidence="1">Uncharacterized protein</fullName>
    </submittedName>
</protein>
<reference evidence="1" key="1">
    <citation type="submission" date="2021-10" db="EMBL/GenBank/DDBJ databases">
        <authorList>
            <person name="Piombo E."/>
        </authorList>
    </citation>
    <scope>NUCLEOTIDE SEQUENCE</scope>
</reference>
<dbReference type="AlphaFoldDB" id="A0A9N9W220"/>
<keyword evidence="2" id="KW-1185">Reference proteome</keyword>
<comment type="caution">
    <text evidence="1">The sequence shown here is derived from an EMBL/GenBank/DDBJ whole genome shotgun (WGS) entry which is preliminary data.</text>
</comment>
<dbReference type="EMBL" id="CABFNQ020000768">
    <property type="protein sequence ID" value="CAH0043086.1"/>
    <property type="molecule type" value="Genomic_DNA"/>
</dbReference>
<proteinExistence type="predicted"/>
<dbReference type="Proteomes" id="UP000696573">
    <property type="component" value="Unassembled WGS sequence"/>
</dbReference>
<sequence length="96" mass="10895">MKETVFHHLLYSAEDIFLWIHIVIRELRNIQYVSRESVQNILNETPQELVLEAAVTGMHTSSNSLAACSENKSFFDDESIRAHFGASIDVIDDTVS</sequence>
<gene>
    <name evidence="1" type="ORF">CRHIZ90672A_00004931</name>
</gene>
<evidence type="ECO:0000313" key="2">
    <source>
        <dbReference type="Proteomes" id="UP000696573"/>
    </source>
</evidence>
<evidence type="ECO:0000313" key="1">
    <source>
        <dbReference type="EMBL" id="CAH0043086.1"/>
    </source>
</evidence>
<accession>A0A9N9W220</accession>